<dbReference type="EC" id="5.4.99.5" evidence="1"/>
<evidence type="ECO:0000313" key="4">
    <source>
        <dbReference type="EMBL" id="ANV97574.1"/>
    </source>
</evidence>
<dbReference type="SUPFAM" id="SSF48600">
    <property type="entry name" value="Chorismate mutase II"/>
    <property type="match status" value="1"/>
</dbReference>
<dbReference type="OrthoDB" id="9802281at2"/>
<dbReference type="STRING" id="222136.BBW65_01560"/>
<evidence type="ECO:0000313" key="5">
    <source>
        <dbReference type="Proteomes" id="UP000092884"/>
    </source>
</evidence>
<evidence type="ECO:0000256" key="1">
    <source>
        <dbReference type="ARBA" id="ARBA00012404"/>
    </source>
</evidence>
<protein>
    <recommendedName>
        <fullName evidence="1">chorismate mutase</fullName>
        <ecNumber evidence="1">5.4.99.5</ecNumber>
    </recommendedName>
</protein>
<feature type="coiled-coil region" evidence="2">
    <location>
        <begin position="3"/>
        <end position="55"/>
    </location>
</feature>
<dbReference type="InterPro" id="IPR002701">
    <property type="entry name" value="CM_II_prokaryot"/>
</dbReference>
<dbReference type="GO" id="GO:0004106">
    <property type="term" value="F:chorismate mutase activity"/>
    <property type="evidence" value="ECO:0007669"/>
    <property type="project" value="UniProtKB-EC"/>
</dbReference>
<organism evidence="4 5">
    <name type="scientific">Helicobacter enhydrae</name>
    <dbReference type="NCBI Taxonomy" id="222136"/>
    <lineage>
        <taxon>Bacteria</taxon>
        <taxon>Pseudomonadati</taxon>
        <taxon>Campylobacterota</taxon>
        <taxon>Epsilonproteobacteria</taxon>
        <taxon>Campylobacterales</taxon>
        <taxon>Helicobacteraceae</taxon>
        <taxon>Helicobacter</taxon>
    </lineage>
</organism>
<sequence>MNLTKLRVEIDKIDDEILELLKKRIEIAKQIGILKREQKQEIIDLQRERRIIERLSQDDIFSQAEIASIYQEIFRLTKAYQKGKDEI</sequence>
<dbReference type="RefSeq" id="WP_066338793.1">
    <property type="nucleotide sequence ID" value="NZ_CP016503.1"/>
</dbReference>
<feature type="domain" description="Chorismate mutase" evidence="3">
    <location>
        <begin position="1"/>
        <end position="85"/>
    </location>
</feature>
<dbReference type="KEGG" id="het:BBW65_01560"/>
<gene>
    <name evidence="4" type="ORF">BBW65_01560</name>
</gene>
<dbReference type="SMART" id="SM00830">
    <property type="entry name" value="CM_2"/>
    <property type="match status" value="1"/>
</dbReference>
<proteinExistence type="predicted"/>
<evidence type="ECO:0000256" key="2">
    <source>
        <dbReference type="SAM" id="Coils"/>
    </source>
</evidence>
<dbReference type="Pfam" id="PF01817">
    <property type="entry name" value="CM_2"/>
    <property type="match status" value="1"/>
</dbReference>
<dbReference type="Proteomes" id="UP000092884">
    <property type="component" value="Chromosome"/>
</dbReference>
<dbReference type="GO" id="GO:0046417">
    <property type="term" value="P:chorismate metabolic process"/>
    <property type="evidence" value="ECO:0007669"/>
    <property type="project" value="InterPro"/>
</dbReference>
<name>A0A1B1U462_9HELI</name>
<reference evidence="5" key="1">
    <citation type="submission" date="2016-07" db="EMBL/GenBank/DDBJ databases">
        <authorList>
            <person name="Florea S."/>
            <person name="Webb J.S."/>
            <person name="Jaromczyk J."/>
            <person name="Schardl C.L."/>
        </authorList>
    </citation>
    <scope>NUCLEOTIDE SEQUENCE [LARGE SCALE GENOMIC DNA]</scope>
    <source>
        <strain evidence="5">MIT 01-6242</strain>
    </source>
</reference>
<evidence type="ECO:0000259" key="3">
    <source>
        <dbReference type="PROSITE" id="PS51168"/>
    </source>
</evidence>
<dbReference type="EMBL" id="CP016503">
    <property type="protein sequence ID" value="ANV97574.1"/>
    <property type="molecule type" value="Genomic_DNA"/>
</dbReference>
<keyword evidence="5" id="KW-1185">Reference proteome</keyword>
<dbReference type="PROSITE" id="PS51168">
    <property type="entry name" value="CHORISMATE_MUT_2"/>
    <property type="match status" value="1"/>
</dbReference>
<dbReference type="InterPro" id="IPR036263">
    <property type="entry name" value="Chorismate_II_sf"/>
</dbReference>
<dbReference type="InterPro" id="IPR036979">
    <property type="entry name" value="CM_dom_sf"/>
</dbReference>
<dbReference type="AlphaFoldDB" id="A0A1B1U462"/>
<dbReference type="Gene3D" id="1.20.59.10">
    <property type="entry name" value="Chorismate mutase"/>
    <property type="match status" value="1"/>
</dbReference>
<accession>A0A1B1U462</accession>
<keyword evidence="2" id="KW-0175">Coiled coil</keyword>